<keyword evidence="3" id="KW-1185">Reference proteome</keyword>
<evidence type="ECO:0000256" key="1">
    <source>
        <dbReference type="SAM" id="Phobius"/>
    </source>
</evidence>
<dbReference type="EMBL" id="CP042425">
    <property type="protein sequence ID" value="QEL14006.1"/>
    <property type="molecule type" value="Genomic_DNA"/>
</dbReference>
<keyword evidence="1" id="KW-0472">Membrane</keyword>
<organism evidence="2 3">
    <name type="scientific">Limnoglobus roseus</name>
    <dbReference type="NCBI Taxonomy" id="2598579"/>
    <lineage>
        <taxon>Bacteria</taxon>
        <taxon>Pseudomonadati</taxon>
        <taxon>Planctomycetota</taxon>
        <taxon>Planctomycetia</taxon>
        <taxon>Gemmatales</taxon>
        <taxon>Gemmataceae</taxon>
        <taxon>Limnoglobus</taxon>
    </lineage>
</organism>
<dbReference type="InterPro" id="IPR029062">
    <property type="entry name" value="Class_I_gatase-like"/>
</dbReference>
<dbReference type="Proteomes" id="UP000324974">
    <property type="component" value="Chromosome"/>
</dbReference>
<dbReference type="KEGG" id="lrs:PX52LOC_00867"/>
<dbReference type="PANTHER" id="PTHR37947:SF1">
    <property type="entry name" value="BLL2462 PROTEIN"/>
    <property type="match status" value="1"/>
</dbReference>
<dbReference type="SUPFAM" id="SSF52317">
    <property type="entry name" value="Class I glutamine amidotransferase-like"/>
    <property type="match status" value="1"/>
</dbReference>
<feature type="transmembrane region" description="Helical" evidence="1">
    <location>
        <begin position="20"/>
        <end position="41"/>
    </location>
</feature>
<accession>A0A5C1A7P2</accession>
<dbReference type="RefSeq" id="WP_149108930.1">
    <property type="nucleotide sequence ID" value="NZ_CP042425.1"/>
</dbReference>
<feature type="transmembrane region" description="Helical" evidence="1">
    <location>
        <begin position="53"/>
        <end position="72"/>
    </location>
</feature>
<sequence length="814" mass="89560">MASTTDYFLSTRPAYPWSEYPVGLPALGLVAAVLVGVTVWTYLKHPSATRRRVFIILSLRIAALIVALLTALRPSVGIQEDPKVPSVLPIGIDLSESMTIKDEFNSQTRIAAVRKILEKCEPTLEELRTEQNVNVVFYALGKTDFNEATSAYDANLPADSKRSDYGVYLSRTFEKWQTERFVRAHLVIGDGADNGTTYAAQTEAARWRAIAPLHTFAVGSKTTPPNAKDVAVVAVAADPSPVPIKNDLVIKLVVNAFGFAGATVPIVVKFDGVDVVRENHALAKDANNEIEIKVKAPDKPGEVRLKVEIPIESVPGDANPANNSVETYLTVTKEGLRILMVDRHSFEMTMASDVLRADKRFDFVRVLREGADPATPGERELFDFDNRAYDVIILGNVSQAQLKAIDPKLPEKIRDQVLKRNVGLLFGAGDASYAGDPNRPLDNGWKGSALEAILPVSLTNFPAVPDSVYKADDKRFQCVPTIDGLRFLMKVNGELSKEAWDKLNAQAPNLPPFSRLNAITKLGVPKPGATIYAVASDGRDLVPAGLTQPQAQGKPPYLLVGTQFGDANGGRVLAWGGMNTRLWRSFGRRATPPNREGFEIHAQFWRRLVLYLAHQEEDEGAAFARPEFRRLPVNGKQSVKLGLRTTGGGDAIDPKFDIRILAPGQKPEEGQSVKERVDPKDGYKFDYEPKLPGEYTVMLKAEGKDAAGKELKGEATARFISYPDTSDELLRAAADHDYLEKLSKAGGGKAYRLDDLPGFLKELKGQPIVTVKPKPRFVPDWRRNHSHGFLPGWLVTFVLILGAEWALRRLWGMV</sequence>
<protein>
    <submittedName>
        <fullName evidence="2">VWA domain-containing protein</fullName>
    </submittedName>
</protein>
<dbReference type="Gene3D" id="3.40.50.880">
    <property type="match status" value="1"/>
</dbReference>
<keyword evidence="1" id="KW-1133">Transmembrane helix</keyword>
<dbReference type="OrthoDB" id="9781333at2"/>
<evidence type="ECO:0000313" key="3">
    <source>
        <dbReference type="Proteomes" id="UP000324974"/>
    </source>
</evidence>
<dbReference type="AlphaFoldDB" id="A0A5C1A7P2"/>
<keyword evidence="1" id="KW-0812">Transmembrane</keyword>
<name>A0A5C1A7P2_9BACT</name>
<proteinExistence type="predicted"/>
<gene>
    <name evidence="2" type="ORF">PX52LOC_00867</name>
</gene>
<reference evidence="3" key="1">
    <citation type="submission" date="2019-08" db="EMBL/GenBank/DDBJ databases">
        <title>Limnoglobus roseus gen. nov., sp. nov., a novel freshwater planctomycete with a giant genome from the family Gemmataceae.</title>
        <authorList>
            <person name="Kulichevskaya I.S."/>
            <person name="Naumoff D.G."/>
            <person name="Miroshnikov K."/>
            <person name="Ivanova A."/>
            <person name="Philippov D.A."/>
            <person name="Hakobyan A."/>
            <person name="Rijpstra I.C."/>
            <person name="Sinninghe Damste J.S."/>
            <person name="Liesack W."/>
            <person name="Dedysh S.N."/>
        </authorList>
    </citation>
    <scope>NUCLEOTIDE SEQUENCE [LARGE SCALE GENOMIC DNA]</scope>
    <source>
        <strain evidence="3">PX52</strain>
    </source>
</reference>
<dbReference type="PANTHER" id="PTHR37947">
    <property type="entry name" value="BLL2462 PROTEIN"/>
    <property type="match status" value="1"/>
</dbReference>
<evidence type="ECO:0000313" key="2">
    <source>
        <dbReference type="EMBL" id="QEL14006.1"/>
    </source>
</evidence>